<evidence type="ECO:0000256" key="11">
    <source>
        <dbReference type="ARBA" id="ARBA00023125"/>
    </source>
</evidence>
<keyword evidence="6" id="KW-1017">Isopeptide bond</keyword>
<sequence>MRLKRGKAEGRARLLVGCRAAGGARPFRAGGSGCSGAAEGIWKMEKTLSRIHPVSDPEATYFLQVSWEKDLGAGFGITLSDGQCAWTGAVSEAEISREAADMEMSREKYVEELKRALIAGEESVGRYNFSVSRDGENTECHFSYERNLKDGSFKLGSLKLQKVLSPAEVVKELIGCCLDCLGRLQAKNKHLQKENERLLSCWSDAEKRLEKCVVAKEELEADLYNRFILVLNEKKAKIRSLQKLLNEAKESAAAAKHTRDTVGTTQMVTGGENEYDGSTDEESENLTWTSLPPVPERRDSLLGSPDVIDTAPRRKQRQRTAKPDRTGSKMASHQTELPAKEKWKTCLSTTPAHPRGQQMEEHEDTHFLCEKLAQGFLFVP</sequence>
<dbReference type="SUPFAM" id="SSF50809">
    <property type="entry name" value="XRCC4, N-terminal domain"/>
    <property type="match status" value="1"/>
</dbReference>
<evidence type="ECO:0000256" key="8">
    <source>
        <dbReference type="ARBA" id="ARBA00022763"/>
    </source>
</evidence>
<dbReference type="SUPFAM" id="SSF58022">
    <property type="entry name" value="XRCC4, C-terminal oligomerization domain"/>
    <property type="match status" value="1"/>
</dbReference>
<dbReference type="GO" id="GO:0032807">
    <property type="term" value="C:DNA ligase IV complex"/>
    <property type="evidence" value="ECO:0007669"/>
    <property type="project" value="TreeGrafter"/>
</dbReference>
<evidence type="ECO:0000256" key="14">
    <source>
        <dbReference type="ARBA" id="ARBA00023242"/>
    </source>
</evidence>
<dbReference type="InterPro" id="IPR053962">
    <property type="entry name" value="XRCC4_CC"/>
</dbReference>
<dbReference type="OrthoDB" id="8064436at2759"/>
<comment type="similarity">
    <text evidence="15">Belongs to the XRCC4-XLF family. XRCC4 subfamily.</text>
</comment>
<dbReference type="GO" id="GO:0005737">
    <property type="term" value="C:cytoplasm"/>
    <property type="evidence" value="ECO:0007669"/>
    <property type="project" value="UniProtKB-SubCell"/>
</dbReference>
<keyword evidence="9" id="KW-0832">Ubl conjugation</keyword>
<evidence type="ECO:0000313" key="24">
    <source>
        <dbReference type="Ensembl" id="ENSMUNP00000022056.2"/>
    </source>
</evidence>
<keyword evidence="8" id="KW-0227">DNA damage</keyword>
<reference evidence="24" key="2">
    <citation type="submission" date="2025-08" db="UniProtKB">
        <authorList>
            <consortium name="Ensembl"/>
        </authorList>
    </citation>
    <scope>IDENTIFICATION</scope>
</reference>
<dbReference type="Proteomes" id="UP000694405">
    <property type="component" value="Chromosome Z"/>
</dbReference>
<evidence type="ECO:0000256" key="4">
    <source>
        <dbReference type="ARBA" id="ARBA00022454"/>
    </source>
</evidence>
<dbReference type="CDD" id="cd22283">
    <property type="entry name" value="HD_XRCC4_N"/>
    <property type="match status" value="1"/>
</dbReference>
<dbReference type="FunFam" id="1.20.5.370:FF:000011">
    <property type="entry name" value="DNA repair protein XRCC4 isoform X2"/>
    <property type="match status" value="1"/>
</dbReference>
<keyword evidence="5" id="KW-0963">Cytoplasm</keyword>
<keyword evidence="10" id="KW-0175">Coiled coil</keyword>
<dbReference type="FunFam" id="2.170.210.10:FF:000002">
    <property type="entry name" value="DNA repair protein XRCC4"/>
    <property type="match status" value="1"/>
</dbReference>
<comment type="subcellular location">
    <subcellularLocation>
        <location evidence="2">Chromosome</location>
    </subcellularLocation>
    <subcellularLocation>
        <location evidence="3">Cytoplasm</location>
    </subcellularLocation>
    <subcellularLocation>
        <location evidence="1">Nucleus</location>
    </subcellularLocation>
</comment>
<dbReference type="InterPro" id="IPR009089">
    <property type="entry name" value="XRCC4_N_sf"/>
</dbReference>
<evidence type="ECO:0000256" key="15">
    <source>
        <dbReference type="ARBA" id="ARBA00025728"/>
    </source>
</evidence>
<dbReference type="Ensembl" id="ENSMUNT00000025158.2">
    <property type="protein sequence ID" value="ENSMUNP00000022056.2"/>
    <property type="gene ID" value="ENSMUNG00000016600.2"/>
</dbReference>
<dbReference type="PANTHER" id="PTHR28559">
    <property type="entry name" value="DNA REPAIR PROTEIN XRCC4"/>
    <property type="match status" value="1"/>
</dbReference>
<dbReference type="Gene3D" id="1.20.5.370">
    <property type="match status" value="1"/>
</dbReference>
<dbReference type="GO" id="GO:0003677">
    <property type="term" value="F:DNA binding"/>
    <property type="evidence" value="ECO:0007669"/>
    <property type="project" value="UniProtKB-KW"/>
</dbReference>
<reference evidence="24" key="1">
    <citation type="submission" date="2020-03" db="EMBL/GenBank/DDBJ databases">
        <title>Melopsittacus undulatus (budgerigar) genome, bMelUnd1, maternal haplotype with Z.</title>
        <authorList>
            <person name="Gedman G."/>
            <person name="Mountcastle J."/>
            <person name="Haase B."/>
            <person name="Formenti G."/>
            <person name="Wright T."/>
            <person name="Apodaca J."/>
            <person name="Pelan S."/>
            <person name="Chow W."/>
            <person name="Rhie A."/>
            <person name="Howe K."/>
            <person name="Fedrigo O."/>
            <person name="Jarvis E.D."/>
        </authorList>
    </citation>
    <scope>NUCLEOTIDE SEQUENCE [LARGE SCALE GENOMIC DNA]</scope>
</reference>
<evidence type="ECO:0000256" key="5">
    <source>
        <dbReference type="ARBA" id="ARBA00022490"/>
    </source>
</evidence>
<dbReference type="InterPro" id="IPR053963">
    <property type="entry name" value="XRCC4_C"/>
</dbReference>
<evidence type="ECO:0000256" key="18">
    <source>
        <dbReference type="ARBA" id="ARBA00068198"/>
    </source>
</evidence>
<proteinExistence type="inferred from homology"/>
<dbReference type="Pfam" id="PF21924">
    <property type="entry name" value="XRCC4_CC"/>
    <property type="match status" value="1"/>
</dbReference>
<name>A0A8C6K3L0_MELUD</name>
<protein>
    <recommendedName>
        <fullName evidence="18">DNA repair protein XRCC4</fullName>
    </recommendedName>
    <alternativeName>
        <fullName evidence="19">X-ray repair cross-complementing protein 4</fullName>
    </alternativeName>
</protein>
<comment type="subunit">
    <text evidence="17">Interacts with XKR4; interacts with the processed form of XKR4, which is cleaved by caspase.</text>
</comment>
<evidence type="ECO:0000256" key="16">
    <source>
        <dbReference type="ARBA" id="ARBA00053797"/>
    </source>
</evidence>
<feature type="region of interest" description="Disordered" evidence="20">
    <location>
        <begin position="251"/>
        <end position="338"/>
    </location>
</feature>
<keyword evidence="11" id="KW-0238">DNA-binding</keyword>
<feature type="compositionally biased region" description="Acidic residues" evidence="20">
    <location>
        <begin position="273"/>
        <end position="284"/>
    </location>
</feature>
<evidence type="ECO:0000256" key="7">
    <source>
        <dbReference type="ARBA" id="ARBA00022553"/>
    </source>
</evidence>
<keyword evidence="13" id="KW-0234">DNA repair</keyword>
<dbReference type="GO" id="GO:0010165">
    <property type="term" value="P:response to X-ray"/>
    <property type="evidence" value="ECO:0007669"/>
    <property type="project" value="UniProtKB-ARBA"/>
</dbReference>
<feature type="domain" description="XRCC4 C-terminal" evidence="23">
    <location>
        <begin position="272"/>
        <end position="346"/>
    </location>
</feature>
<dbReference type="InterPro" id="IPR038051">
    <property type="entry name" value="XRCC4-like_N_sf"/>
</dbReference>
<evidence type="ECO:0000259" key="23">
    <source>
        <dbReference type="Pfam" id="PF21925"/>
    </source>
</evidence>
<keyword evidence="12" id="KW-0233">DNA recombination</keyword>
<accession>A0A8C6K3L0</accession>
<evidence type="ECO:0000313" key="25">
    <source>
        <dbReference type="Proteomes" id="UP000694405"/>
    </source>
</evidence>
<dbReference type="GO" id="GO:0005958">
    <property type="term" value="C:DNA-dependent protein kinase-DNA ligase 4 complex"/>
    <property type="evidence" value="ECO:0007669"/>
    <property type="project" value="UniProtKB-ARBA"/>
</dbReference>
<dbReference type="AlphaFoldDB" id="A0A8C6K3L0"/>
<evidence type="ECO:0000256" key="6">
    <source>
        <dbReference type="ARBA" id="ARBA00022499"/>
    </source>
</evidence>
<evidence type="ECO:0000256" key="13">
    <source>
        <dbReference type="ARBA" id="ARBA00023204"/>
    </source>
</evidence>
<organism evidence="24 25">
    <name type="scientific">Melopsittacus undulatus</name>
    <name type="common">Budgerigar</name>
    <name type="synonym">Psittacus undulatus</name>
    <dbReference type="NCBI Taxonomy" id="13146"/>
    <lineage>
        <taxon>Eukaryota</taxon>
        <taxon>Metazoa</taxon>
        <taxon>Chordata</taxon>
        <taxon>Craniata</taxon>
        <taxon>Vertebrata</taxon>
        <taxon>Euteleostomi</taxon>
        <taxon>Archelosauria</taxon>
        <taxon>Archosauria</taxon>
        <taxon>Dinosauria</taxon>
        <taxon>Saurischia</taxon>
        <taxon>Theropoda</taxon>
        <taxon>Coelurosauria</taxon>
        <taxon>Aves</taxon>
        <taxon>Neognathae</taxon>
        <taxon>Neoaves</taxon>
        <taxon>Telluraves</taxon>
        <taxon>Australaves</taxon>
        <taxon>Psittaciformes</taxon>
        <taxon>Psittaculidae</taxon>
        <taxon>Melopsittacus</taxon>
    </lineage>
</organism>
<evidence type="ECO:0000256" key="1">
    <source>
        <dbReference type="ARBA" id="ARBA00004123"/>
    </source>
</evidence>
<dbReference type="GO" id="GO:0005694">
    <property type="term" value="C:chromosome"/>
    <property type="evidence" value="ECO:0007669"/>
    <property type="project" value="UniProtKB-SubCell"/>
</dbReference>
<evidence type="ECO:0000259" key="21">
    <source>
        <dbReference type="Pfam" id="PF06632"/>
    </source>
</evidence>
<evidence type="ECO:0000256" key="3">
    <source>
        <dbReference type="ARBA" id="ARBA00004496"/>
    </source>
</evidence>
<dbReference type="Pfam" id="PF06632">
    <property type="entry name" value="XRCC4"/>
    <property type="match status" value="1"/>
</dbReference>
<evidence type="ECO:0000256" key="9">
    <source>
        <dbReference type="ARBA" id="ARBA00022843"/>
    </source>
</evidence>
<dbReference type="PANTHER" id="PTHR28559:SF1">
    <property type="entry name" value="DNA REPAIR PROTEIN XRCC4"/>
    <property type="match status" value="1"/>
</dbReference>
<dbReference type="Pfam" id="PF21925">
    <property type="entry name" value="XRCC4_C"/>
    <property type="match status" value="1"/>
</dbReference>
<dbReference type="Gene3D" id="2.170.210.10">
    <property type="entry name" value="DNA double-strand break repair and VJ recombination XRCC4, N-terminal"/>
    <property type="match status" value="1"/>
</dbReference>
<keyword evidence="4" id="KW-0158">Chromosome</keyword>
<dbReference type="InterPro" id="IPR053961">
    <property type="entry name" value="XRCC4_N"/>
</dbReference>
<dbReference type="InterPro" id="IPR014751">
    <property type="entry name" value="XRCC4-like_C"/>
</dbReference>
<dbReference type="InterPro" id="IPR010585">
    <property type="entry name" value="DNA_repair_prot_XRCC4"/>
</dbReference>
<dbReference type="GO" id="GO:0033152">
    <property type="term" value="P:immunoglobulin V(D)J recombination"/>
    <property type="evidence" value="ECO:0007669"/>
    <property type="project" value="TreeGrafter"/>
</dbReference>
<evidence type="ECO:0000259" key="22">
    <source>
        <dbReference type="Pfam" id="PF21924"/>
    </source>
</evidence>
<evidence type="ECO:0000256" key="10">
    <source>
        <dbReference type="ARBA" id="ARBA00023054"/>
    </source>
</evidence>
<evidence type="ECO:0000256" key="20">
    <source>
        <dbReference type="SAM" id="MobiDB-lite"/>
    </source>
</evidence>
<accession>A0A8V5GZ16</accession>
<feature type="domain" description="XRCC4 coiled-coil" evidence="22">
    <location>
        <begin position="165"/>
        <end position="241"/>
    </location>
</feature>
<evidence type="ECO:0000256" key="2">
    <source>
        <dbReference type="ARBA" id="ARBA00004286"/>
    </source>
</evidence>
<reference evidence="24" key="3">
    <citation type="submission" date="2025-09" db="UniProtKB">
        <authorList>
            <consortium name="Ensembl"/>
        </authorList>
    </citation>
    <scope>IDENTIFICATION</scope>
</reference>
<evidence type="ECO:0000256" key="17">
    <source>
        <dbReference type="ARBA" id="ARBA00061809"/>
    </source>
</evidence>
<gene>
    <name evidence="24" type="primary">LOC101875476</name>
</gene>
<evidence type="ECO:0000256" key="12">
    <source>
        <dbReference type="ARBA" id="ARBA00023172"/>
    </source>
</evidence>
<feature type="domain" description="XRCC4 N-terminal" evidence="21">
    <location>
        <begin position="60"/>
        <end position="161"/>
    </location>
</feature>
<evidence type="ECO:0000256" key="19">
    <source>
        <dbReference type="ARBA" id="ARBA00079582"/>
    </source>
</evidence>
<keyword evidence="14" id="KW-0539">Nucleus</keyword>
<keyword evidence="25" id="KW-1185">Reference proteome</keyword>
<keyword evidence="7" id="KW-0597">Phosphoprotein</keyword>
<dbReference type="GO" id="GO:0006303">
    <property type="term" value="P:double-strand break repair via nonhomologous end joining"/>
    <property type="evidence" value="ECO:0007669"/>
    <property type="project" value="TreeGrafter"/>
</dbReference>
<comment type="function">
    <text evidence="16">Acts as an activator of the phospholipid scramblase activity of XKR4. This form, which is generated upon caspase-3 (CASP3) cleavage, translocates into the cytoplasm and interacts with XKR4, thereby promoting phosphatidylserine scramblase activity of XKR4 and leading to phosphatidylserine exposure on apoptotic cell surface.</text>
</comment>